<evidence type="ECO:0000313" key="2">
    <source>
        <dbReference type="Proteomes" id="UP001273209"/>
    </source>
</evidence>
<evidence type="ECO:0000313" key="1">
    <source>
        <dbReference type="EMBL" id="KAK4058989.1"/>
    </source>
</evidence>
<gene>
    <name evidence="1" type="ORF">Triagg1_10998</name>
</gene>
<sequence>MDTLPGIQLGIGRLHIPLLPCRKRLATPTLLEEFAGPCGEELAYLRDKVPSEDHLDEVRDGLRVSGYKLDLGLGLAPRGNLLAVVKLERGRLEEVDLPVPNAGPVAHLYAASAGKP</sequence>
<dbReference type="Proteomes" id="UP001273209">
    <property type="component" value="Unassembled WGS sequence"/>
</dbReference>
<proteinExistence type="predicted"/>
<dbReference type="EMBL" id="JAWRVG010000216">
    <property type="protein sequence ID" value="KAK4058989.1"/>
    <property type="molecule type" value="Genomic_DNA"/>
</dbReference>
<keyword evidence="2" id="KW-1185">Reference proteome</keyword>
<reference evidence="1" key="1">
    <citation type="submission" date="2023-11" db="EMBL/GenBank/DDBJ databases">
        <title>The genome sequences of three competitors of mushroom-forming fungi.</title>
        <authorList>
            <person name="Beijen E."/>
            <person name="Ohm R.A."/>
        </authorList>
    </citation>
    <scope>NUCLEOTIDE SEQUENCE</scope>
    <source>
        <strain evidence="1">CBS 100526</strain>
    </source>
</reference>
<name>A0AAE1I4S0_9HYPO</name>
<organism evidence="1 2">
    <name type="scientific">Trichoderma aggressivum f. europaeum</name>
    <dbReference type="NCBI Taxonomy" id="173218"/>
    <lineage>
        <taxon>Eukaryota</taxon>
        <taxon>Fungi</taxon>
        <taxon>Dikarya</taxon>
        <taxon>Ascomycota</taxon>
        <taxon>Pezizomycotina</taxon>
        <taxon>Sordariomycetes</taxon>
        <taxon>Hypocreomycetidae</taxon>
        <taxon>Hypocreales</taxon>
        <taxon>Hypocreaceae</taxon>
        <taxon>Trichoderma</taxon>
    </lineage>
</organism>
<dbReference type="RefSeq" id="XP_062750047.1">
    <property type="nucleotide sequence ID" value="XM_062895133.1"/>
</dbReference>
<protein>
    <submittedName>
        <fullName evidence="1">Uncharacterized protein</fullName>
    </submittedName>
</protein>
<accession>A0AAE1I4S0</accession>
<dbReference type="AlphaFoldDB" id="A0AAE1I4S0"/>
<comment type="caution">
    <text evidence="1">The sequence shown here is derived from an EMBL/GenBank/DDBJ whole genome shotgun (WGS) entry which is preliminary data.</text>
</comment>
<dbReference type="GeneID" id="87915035"/>